<feature type="domain" description="NAF" evidence="17">
    <location>
        <begin position="446"/>
        <end position="470"/>
    </location>
</feature>
<evidence type="ECO:0000259" key="16">
    <source>
        <dbReference type="PROSITE" id="PS50011"/>
    </source>
</evidence>
<dbReference type="CDD" id="cd12195">
    <property type="entry name" value="CIPK_C"/>
    <property type="match status" value="1"/>
</dbReference>
<feature type="compositionally biased region" description="Basic and acidic residues" evidence="15">
    <location>
        <begin position="111"/>
        <end position="126"/>
    </location>
</feature>
<feature type="binding site" evidence="14">
    <location>
        <position position="170"/>
    </location>
    <ligand>
        <name>ATP</name>
        <dbReference type="ChEBI" id="CHEBI:30616"/>
    </ligand>
</feature>
<dbReference type="Pfam" id="PF03822">
    <property type="entry name" value="NAF"/>
    <property type="match status" value="1"/>
</dbReference>
<evidence type="ECO:0000313" key="18">
    <source>
        <dbReference type="EMBL" id="KAG9447879.1"/>
    </source>
</evidence>
<accession>A0AAV7EHW0</accession>
<keyword evidence="19" id="KW-1185">Reference proteome</keyword>
<evidence type="ECO:0000256" key="12">
    <source>
        <dbReference type="ARBA" id="ARBA00048679"/>
    </source>
</evidence>
<dbReference type="PANTHER" id="PTHR43895">
    <property type="entry name" value="CALCIUM/CALMODULIN-DEPENDENT PROTEIN KINASE KINASE-RELATED"/>
    <property type="match status" value="1"/>
</dbReference>
<proteinExistence type="inferred from homology"/>
<dbReference type="InterPro" id="IPR011009">
    <property type="entry name" value="Kinase-like_dom_sf"/>
</dbReference>
<feature type="region of interest" description="Disordered" evidence="15">
    <location>
        <begin position="422"/>
        <end position="442"/>
    </location>
</feature>
<dbReference type="Gene3D" id="1.10.510.10">
    <property type="entry name" value="Transferase(Phosphotransferase) domain 1"/>
    <property type="match status" value="1"/>
</dbReference>
<comment type="similarity">
    <text evidence="2">Belongs to the protein kinase superfamily. CAMK Ser/Thr protein kinase family. SNF1 subfamily.</text>
</comment>
<comment type="catalytic activity">
    <reaction evidence="12">
        <text>L-seryl-[protein] + ATP = O-phospho-L-seryl-[protein] + ADP + H(+)</text>
        <dbReference type="Rhea" id="RHEA:17989"/>
        <dbReference type="Rhea" id="RHEA-COMP:9863"/>
        <dbReference type="Rhea" id="RHEA-COMP:11604"/>
        <dbReference type="ChEBI" id="CHEBI:15378"/>
        <dbReference type="ChEBI" id="CHEBI:29999"/>
        <dbReference type="ChEBI" id="CHEBI:30616"/>
        <dbReference type="ChEBI" id="CHEBI:83421"/>
        <dbReference type="ChEBI" id="CHEBI:456216"/>
        <dbReference type="EC" id="2.7.11.1"/>
    </reaction>
</comment>
<comment type="catalytic activity">
    <reaction evidence="11">
        <text>L-threonyl-[protein] + ATP = O-phospho-L-threonyl-[protein] + ADP + H(+)</text>
        <dbReference type="Rhea" id="RHEA:46608"/>
        <dbReference type="Rhea" id="RHEA-COMP:11060"/>
        <dbReference type="Rhea" id="RHEA-COMP:11605"/>
        <dbReference type="ChEBI" id="CHEBI:15378"/>
        <dbReference type="ChEBI" id="CHEBI:30013"/>
        <dbReference type="ChEBI" id="CHEBI:30616"/>
        <dbReference type="ChEBI" id="CHEBI:61977"/>
        <dbReference type="ChEBI" id="CHEBI:456216"/>
        <dbReference type="EC" id="2.7.11.1"/>
    </reaction>
</comment>
<comment type="function">
    <text evidence="13">CIPK serine-threonine protein kinases interact with CBL proteins. Binding of a CBL protein to the regulatory NAF domain of CIPK protein lead to the activation of the kinase in a calcium-dependent manner.</text>
</comment>
<dbReference type="FunFam" id="3.30.310.80:FF:000015">
    <property type="entry name" value="Non-specific serine/threonine protein kinase"/>
    <property type="match status" value="1"/>
</dbReference>
<dbReference type="GO" id="GO:0007165">
    <property type="term" value="P:signal transduction"/>
    <property type="evidence" value="ECO:0007669"/>
    <property type="project" value="InterPro"/>
</dbReference>
<comment type="cofactor">
    <cofactor evidence="1">
        <name>Mn(2+)</name>
        <dbReference type="ChEBI" id="CHEBI:29035"/>
    </cofactor>
</comment>
<dbReference type="InterPro" id="IPR018451">
    <property type="entry name" value="NAF/FISL_domain"/>
</dbReference>
<dbReference type="InterPro" id="IPR004041">
    <property type="entry name" value="NAF_dom"/>
</dbReference>
<dbReference type="FunFam" id="3.30.200.20:FF:000096">
    <property type="entry name" value="Non-specific serine/threonine protein kinase"/>
    <property type="match status" value="1"/>
</dbReference>
<evidence type="ECO:0000259" key="17">
    <source>
        <dbReference type="PROSITE" id="PS50816"/>
    </source>
</evidence>
<feature type="region of interest" description="Disordered" evidence="15">
    <location>
        <begin position="88"/>
        <end position="126"/>
    </location>
</feature>
<dbReference type="SMART" id="SM00220">
    <property type="entry name" value="S_TKc"/>
    <property type="match status" value="1"/>
</dbReference>
<sequence length="615" mass="68731">MKVGPVALAPTRRQVSIPDDATSPRLCGNTCCRSSMSRSSSNLRPHFFPNGRYFAFPPCVSWQNVVLFIYRFLSVSVTTLRLGVSDSSQDCLASPASRKDIKGPRFGLANDRSDSKTAKREREKKGGGRSDIVVAFGSGRFELGKLLGHGTFAKVYHARNVKTGESVAIKVLDKEKILKGGLIAHIKREISILRRVRHPNIVQLFEVMATKSKIYFVMEYVKGGELFNRVAKGRLREETARKYFQQLISAVTFCHARGVYHRDLKPENLLLDENGDLKVSDFGLSAVSDQIRQDGLFHTFCGTPAYVAPEVLARKGYDAAKVDIWSCGVILFVLMAGYLPFHDQNVMAMYRKIYKGEFRCPRWFSSDLSRLLTRLLDTNPETRITIPEIMEYRWFKKGFKHIKFYIEDDRFCTVDEEDTEGSVRSELSEAESEPESVPERPRLGLPRPASLNAFDIISFSRGFDLSGLFEEGGDEARFLSGAPVPKIISKLEEIAKVVSFTVRKKDCRVSLEGSREGEKGPLTIAAEIFELTPSLVVVEVKKKAGDKGEYEDFCNRELKPGLQNLVYDKPPSLASCDGSPSLCSYDEARSSVASYDEAPSLASYDEAPSLASDTE</sequence>
<dbReference type="InterPro" id="IPR000719">
    <property type="entry name" value="Prot_kinase_dom"/>
</dbReference>
<keyword evidence="4" id="KW-0723">Serine/threonine-protein kinase</keyword>
<evidence type="ECO:0000256" key="5">
    <source>
        <dbReference type="ARBA" id="ARBA00022553"/>
    </source>
</evidence>
<dbReference type="PANTHER" id="PTHR43895:SF140">
    <property type="entry name" value="CBL-INTERACTING SERINE_THREONINE-PROTEIN KINASE 12"/>
    <property type="match status" value="1"/>
</dbReference>
<protein>
    <recommendedName>
        <fullName evidence="3">non-specific serine/threonine protein kinase</fullName>
        <ecNumber evidence="3">2.7.11.1</ecNumber>
    </recommendedName>
</protein>
<dbReference type="GO" id="GO:0004674">
    <property type="term" value="F:protein serine/threonine kinase activity"/>
    <property type="evidence" value="ECO:0007669"/>
    <property type="project" value="UniProtKB-KW"/>
</dbReference>
<dbReference type="AlphaFoldDB" id="A0AAV7EHW0"/>
<dbReference type="EMBL" id="JAINDJ010000005">
    <property type="protein sequence ID" value="KAG9447879.1"/>
    <property type="molecule type" value="Genomic_DNA"/>
</dbReference>
<evidence type="ECO:0000256" key="13">
    <source>
        <dbReference type="ARBA" id="ARBA00058225"/>
    </source>
</evidence>
<evidence type="ECO:0000256" key="2">
    <source>
        <dbReference type="ARBA" id="ARBA00006234"/>
    </source>
</evidence>
<keyword evidence="5" id="KW-0597">Phosphoprotein</keyword>
<evidence type="ECO:0000256" key="6">
    <source>
        <dbReference type="ARBA" id="ARBA00022679"/>
    </source>
</evidence>
<dbReference type="Proteomes" id="UP000825729">
    <property type="component" value="Unassembled WGS sequence"/>
</dbReference>
<dbReference type="CDD" id="cd14663">
    <property type="entry name" value="STKc_SnRK3"/>
    <property type="match status" value="1"/>
</dbReference>
<dbReference type="PROSITE" id="PS50816">
    <property type="entry name" value="NAF"/>
    <property type="match status" value="1"/>
</dbReference>
<gene>
    <name evidence="18" type="ORF">H6P81_014007</name>
</gene>
<keyword evidence="10" id="KW-0464">Manganese</keyword>
<dbReference type="SUPFAM" id="SSF56112">
    <property type="entry name" value="Protein kinase-like (PK-like)"/>
    <property type="match status" value="1"/>
</dbReference>
<dbReference type="InterPro" id="IPR008271">
    <property type="entry name" value="Ser/Thr_kinase_AS"/>
</dbReference>
<keyword evidence="7 14" id="KW-0547">Nucleotide-binding</keyword>
<feature type="domain" description="Protein kinase" evidence="16">
    <location>
        <begin position="141"/>
        <end position="395"/>
    </location>
</feature>
<organism evidence="18 19">
    <name type="scientific">Aristolochia fimbriata</name>
    <name type="common">White veined hardy Dutchman's pipe vine</name>
    <dbReference type="NCBI Taxonomy" id="158543"/>
    <lineage>
        <taxon>Eukaryota</taxon>
        <taxon>Viridiplantae</taxon>
        <taxon>Streptophyta</taxon>
        <taxon>Embryophyta</taxon>
        <taxon>Tracheophyta</taxon>
        <taxon>Spermatophyta</taxon>
        <taxon>Magnoliopsida</taxon>
        <taxon>Magnoliidae</taxon>
        <taxon>Piperales</taxon>
        <taxon>Aristolochiaceae</taxon>
        <taxon>Aristolochia</taxon>
    </lineage>
</organism>
<dbReference type="GO" id="GO:0005524">
    <property type="term" value="F:ATP binding"/>
    <property type="evidence" value="ECO:0007669"/>
    <property type="project" value="UniProtKB-UniRule"/>
</dbReference>
<evidence type="ECO:0000256" key="9">
    <source>
        <dbReference type="ARBA" id="ARBA00022840"/>
    </source>
</evidence>
<evidence type="ECO:0000256" key="14">
    <source>
        <dbReference type="PROSITE-ProRule" id="PRU10141"/>
    </source>
</evidence>
<dbReference type="Pfam" id="PF00069">
    <property type="entry name" value="Pkinase"/>
    <property type="match status" value="1"/>
</dbReference>
<comment type="caution">
    <text evidence="18">The sequence shown here is derived from an EMBL/GenBank/DDBJ whole genome shotgun (WGS) entry which is preliminary data.</text>
</comment>
<dbReference type="EC" id="2.7.11.1" evidence="3"/>
<dbReference type="PROSITE" id="PS50011">
    <property type="entry name" value="PROTEIN_KINASE_DOM"/>
    <property type="match status" value="1"/>
</dbReference>
<dbReference type="Gene3D" id="3.30.310.80">
    <property type="entry name" value="Kinase associated domain 1, KA1"/>
    <property type="match status" value="1"/>
</dbReference>
<keyword evidence="6" id="KW-0808">Transferase</keyword>
<dbReference type="FunFam" id="1.10.510.10:FF:000653">
    <property type="entry name" value="Non-specific serine/threonine protein kinase"/>
    <property type="match status" value="1"/>
</dbReference>
<evidence type="ECO:0000256" key="3">
    <source>
        <dbReference type="ARBA" id="ARBA00012513"/>
    </source>
</evidence>
<name>A0AAV7EHW0_ARIFI</name>
<dbReference type="PROSITE" id="PS00107">
    <property type="entry name" value="PROTEIN_KINASE_ATP"/>
    <property type="match status" value="1"/>
</dbReference>
<reference evidence="18 19" key="1">
    <citation type="submission" date="2021-07" db="EMBL/GenBank/DDBJ databases">
        <title>The Aristolochia fimbriata genome: insights into angiosperm evolution, floral development and chemical biosynthesis.</title>
        <authorList>
            <person name="Jiao Y."/>
        </authorList>
    </citation>
    <scope>NUCLEOTIDE SEQUENCE [LARGE SCALE GENOMIC DNA]</scope>
    <source>
        <strain evidence="18">IBCAS-2021</strain>
        <tissue evidence="18">Leaf</tissue>
    </source>
</reference>
<keyword evidence="9 14" id="KW-0067">ATP-binding</keyword>
<dbReference type="PROSITE" id="PS00108">
    <property type="entry name" value="PROTEIN_KINASE_ST"/>
    <property type="match status" value="1"/>
</dbReference>
<evidence type="ECO:0000313" key="19">
    <source>
        <dbReference type="Proteomes" id="UP000825729"/>
    </source>
</evidence>
<evidence type="ECO:0000256" key="7">
    <source>
        <dbReference type="ARBA" id="ARBA00022741"/>
    </source>
</evidence>
<evidence type="ECO:0000256" key="4">
    <source>
        <dbReference type="ARBA" id="ARBA00022527"/>
    </source>
</evidence>
<evidence type="ECO:0000256" key="11">
    <source>
        <dbReference type="ARBA" id="ARBA00047899"/>
    </source>
</evidence>
<keyword evidence="8" id="KW-0418">Kinase</keyword>
<dbReference type="InterPro" id="IPR017441">
    <property type="entry name" value="Protein_kinase_ATP_BS"/>
</dbReference>
<evidence type="ECO:0000256" key="8">
    <source>
        <dbReference type="ARBA" id="ARBA00022777"/>
    </source>
</evidence>
<evidence type="ECO:0000256" key="10">
    <source>
        <dbReference type="ARBA" id="ARBA00023211"/>
    </source>
</evidence>
<evidence type="ECO:0000256" key="15">
    <source>
        <dbReference type="SAM" id="MobiDB-lite"/>
    </source>
</evidence>
<evidence type="ECO:0000256" key="1">
    <source>
        <dbReference type="ARBA" id="ARBA00001936"/>
    </source>
</evidence>